<dbReference type="PROSITE" id="PS50088">
    <property type="entry name" value="ANK_REPEAT"/>
    <property type="match status" value="3"/>
</dbReference>
<feature type="repeat" description="ANK" evidence="3">
    <location>
        <begin position="261"/>
        <end position="293"/>
    </location>
</feature>
<dbReference type="SUPFAM" id="SSF48403">
    <property type="entry name" value="Ankyrin repeat"/>
    <property type="match status" value="1"/>
</dbReference>
<sequence length="486" mass="53958">MNFVPVGSRQRLTAEELLEKKLFLWYDFFACPQLEARSDSQDIKPDLQNAVDSIPSYVQMSRFFFVLAPVMEHAENGKMLSKHSWRSRGWCRTERVARELTCSDSRMVVVESAEHQYLMVPFDAWLRPAGEGQFTVASDRERVVELLRSMVQRKLDSLLRRKDIHGYRLLLNMQHVHLQMRIGECRKCSPSPSSDKEAEKLVASFLEENRFKDVSDREHGWTPACFAALRGDLPLLKAILQQGANVNECMKSKELQFHAEPGMSLLHLAAQFGNNEALQLLIQEKAELNSQDQLGMSPLHRATLGDNAVGVQLLLQAGSDPACREKIAKFTAIGPAAAWGSLRGIHAIMEHSPLQEFRWCLHVAVLGEGSSVEMVTTLIAAGAALDETLDLSLPSLAGPKPAESSGPRRWKFFQAVLKQAYGPSMSFMMANAVGATPPLGVKRLTNPKTSMLLFKGPNAGSKVLLCSSTLLETMSPTPCNTLKSRA</sequence>
<dbReference type="PANTHER" id="PTHR24178">
    <property type="entry name" value="MOLTING PROTEIN MLT-4"/>
    <property type="match status" value="1"/>
</dbReference>
<keyword evidence="5" id="KW-1185">Reference proteome</keyword>
<dbReference type="Gene3D" id="1.25.40.20">
    <property type="entry name" value="Ankyrin repeat-containing domain"/>
    <property type="match status" value="1"/>
</dbReference>
<proteinExistence type="predicted"/>
<dbReference type="EMBL" id="CAJNJA010057019">
    <property type="protein sequence ID" value="CAE7860763.1"/>
    <property type="molecule type" value="Genomic_DNA"/>
</dbReference>
<evidence type="ECO:0000256" key="3">
    <source>
        <dbReference type="PROSITE-ProRule" id="PRU00023"/>
    </source>
</evidence>
<evidence type="ECO:0000256" key="2">
    <source>
        <dbReference type="ARBA" id="ARBA00023043"/>
    </source>
</evidence>
<reference evidence="4" key="1">
    <citation type="submission" date="2021-02" db="EMBL/GenBank/DDBJ databases">
        <authorList>
            <person name="Dougan E. K."/>
            <person name="Rhodes N."/>
            <person name="Thang M."/>
            <person name="Chan C."/>
        </authorList>
    </citation>
    <scope>NUCLEOTIDE SEQUENCE</scope>
</reference>
<dbReference type="SMART" id="SM00248">
    <property type="entry name" value="ANK"/>
    <property type="match status" value="4"/>
</dbReference>
<dbReference type="InterPro" id="IPR036770">
    <property type="entry name" value="Ankyrin_rpt-contain_sf"/>
</dbReference>
<accession>A0A813ADG0</accession>
<keyword evidence="1" id="KW-0677">Repeat</keyword>
<dbReference type="Proteomes" id="UP000601435">
    <property type="component" value="Unassembled WGS sequence"/>
</dbReference>
<dbReference type="PROSITE" id="PS50297">
    <property type="entry name" value="ANK_REP_REGION"/>
    <property type="match status" value="3"/>
</dbReference>
<organism evidence="4 5">
    <name type="scientific">Symbiodinium necroappetens</name>
    <dbReference type="NCBI Taxonomy" id="1628268"/>
    <lineage>
        <taxon>Eukaryota</taxon>
        <taxon>Sar</taxon>
        <taxon>Alveolata</taxon>
        <taxon>Dinophyceae</taxon>
        <taxon>Suessiales</taxon>
        <taxon>Symbiodiniaceae</taxon>
        <taxon>Symbiodinium</taxon>
    </lineage>
</organism>
<protein>
    <submittedName>
        <fullName evidence="4">Ank3 protein</fullName>
    </submittedName>
</protein>
<evidence type="ECO:0000313" key="4">
    <source>
        <dbReference type="EMBL" id="CAE7860763.1"/>
    </source>
</evidence>
<evidence type="ECO:0000256" key="1">
    <source>
        <dbReference type="ARBA" id="ARBA00022737"/>
    </source>
</evidence>
<dbReference type="OrthoDB" id="5402602at2759"/>
<keyword evidence="2 3" id="KW-0040">ANK repeat</keyword>
<dbReference type="InterPro" id="IPR002110">
    <property type="entry name" value="Ankyrin_rpt"/>
</dbReference>
<gene>
    <name evidence="4" type="primary">Ank3</name>
    <name evidence="4" type="ORF">SNEC2469_LOCUS27255</name>
</gene>
<comment type="caution">
    <text evidence="4">The sequence shown here is derived from an EMBL/GenBank/DDBJ whole genome shotgun (WGS) entry which is preliminary data.</text>
</comment>
<dbReference type="AlphaFoldDB" id="A0A813ADG0"/>
<dbReference type="Pfam" id="PF12796">
    <property type="entry name" value="Ank_2"/>
    <property type="match status" value="1"/>
</dbReference>
<evidence type="ECO:0000313" key="5">
    <source>
        <dbReference type="Proteomes" id="UP000601435"/>
    </source>
</evidence>
<feature type="repeat" description="ANK" evidence="3">
    <location>
        <begin position="294"/>
        <end position="326"/>
    </location>
</feature>
<feature type="repeat" description="ANK" evidence="3">
    <location>
        <begin position="219"/>
        <end position="251"/>
    </location>
</feature>
<name>A0A813ADG0_9DINO</name>